<evidence type="ECO:0000313" key="3">
    <source>
        <dbReference type="Proteomes" id="UP001597286"/>
    </source>
</evidence>
<dbReference type="RefSeq" id="WP_378483376.1">
    <property type="nucleotide sequence ID" value="NZ_JBHUFB010000002.1"/>
</dbReference>
<dbReference type="Proteomes" id="UP001597286">
    <property type="component" value="Unassembled WGS sequence"/>
</dbReference>
<gene>
    <name evidence="2" type="ORF">ACFSJG_01190</name>
</gene>
<organism evidence="2 3">
    <name type="scientific">Rhodococcus gannanensis</name>
    <dbReference type="NCBI Taxonomy" id="1960308"/>
    <lineage>
        <taxon>Bacteria</taxon>
        <taxon>Bacillati</taxon>
        <taxon>Actinomycetota</taxon>
        <taxon>Actinomycetes</taxon>
        <taxon>Mycobacteriales</taxon>
        <taxon>Nocardiaceae</taxon>
        <taxon>Rhodococcus</taxon>
    </lineage>
</organism>
<name>A0ABW4NX96_9NOCA</name>
<dbReference type="EMBL" id="JBHUFB010000002">
    <property type="protein sequence ID" value="MFD1810815.1"/>
    <property type="molecule type" value="Genomic_DNA"/>
</dbReference>
<dbReference type="PROSITE" id="PS51318">
    <property type="entry name" value="TAT"/>
    <property type="match status" value="1"/>
</dbReference>
<comment type="caution">
    <text evidence="2">The sequence shown here is derived from an EMBL/GenBank/DDBJ whole genome shotgun (WGS) entry which is preliminary data.</text>
</comment>
<keyword evidence="1" id="KW-0732">Signal</keyword>
<reference evidence="3" key="1">
    <citation type="journal article" date="2019" name="Int. J. Syst. Evol. Microbiol.">
        <title>The Global Catalogue of Microorganisms (GCM) 10K type strain sequencing project: providing services to taxonomists for standard genome sequencing and annotation.</title>
        <authorList>
            <consortium name="The Broad Institute Genomics Platform"/>
            <consortium name="The Broad Institute Genome Sequencing Center for Infectious Disease"/>
            <person name="Wu L."/>
            <person name="Ma J."/>
        </authorList>
    </citation>
    <scope>NUCLEOTIDE SEQUENCE [LARGE SCALE GENOMIC DNA]</scope>
    <source>
        <strain evidence="3">DT72</strain>
    </source>
</reference>
<accession>A0ABW4NX96</accession>
<feature type="signal peptide" evidence="1">
    <location>
        <begin position="1"/>
        <end position="32"/>
    </location>
</feature>
<protein>
    <recommendedName>
        <fullName evidence="4">Secreted protein</fullName>
    </recommendedName>
</protein>
<dbReference type="InterPro" id="IPR006311">
    <property type="entry name" value="TAT_signal"/>
</dbReference>
<evidence type="ECO:0000256" key="1">
    <source>
        <dbReference type="SAM" id="SignalP"/>
    </source>
</evidence>
<evidence type="ECO:0000313" key="2">
    <source>
        <dbReference type="EMBL" id="MFD1810815.1"/>
    </source>
</evidence>
<feature type="chain" id="PRO_5047462717" description="Secreted protein" evidence="1">
    <location>
        <begin position="33"/>
        <end position="173"/>
    </location>
</feature>
<evidence type="ECO:0008006" key="4">
    <source>
        <dbReference type="Google" id="ProtNLM"/>
    </source>
</evidence>
<proteinExistence type="predicted"/>
<keyword evidence="3" id="KW-1185">Reference proteome</keyword>
<sequence length="173" mass="17997">MNIRRSLARAAAAAAVAVSAVVGGVGAGTATAAPVPGLFYYGQTIAVVGQNSGCNGLVDYRLDSDPAKPGVVIVTLTSRGMNGIGPEWEANPVCPIDFDIIWDAAYFGFGSVASHQYKAIEFSPTRAPGDTVRTEVVTGPGLHILGVTASYLNPFYEFRPQYSLSAGGYIIVP</sequence>